<protein>
    <recommendedName>
        <fullName evidence="3">Type II toxin-antitoxin system RelE/ParE family toxin</fullName>
    </recommendedName>
</protein>
<organism evidence="1 2">
    <name type="scientific">Alienimonas chondri</name>
    <dbReference type="NCBI Taxonomy" id="2681879"/>
    <lineage>
        <taxon>Bacteria</taxon>
        <taxon>Pseudomonadati</taxon>
        <taxon>Planctomycetota</taxon>
        <taxon>Planctomycetia</taxon>
        <taxon>Planctomycetales</taxon>
        <taxon>Planctomycetaceae</taxon>
        <taxon>Alienimonas</taxon>
    </lineage>
</organism>
<proteinExistence type="predicted"/>
<accession>A0ABX1VFC6</accession>
<sequence>MNGPYALTFASDAQQQVEQFLIGSRLREWREESVARIITALKDEPMRFGEGRQSDAFRFWQQDGLAITYHVDETAKRVTVLNVRLLK</sequence>
<dbReference type="EMBL" id="WTPX01000078">
    <property type="protein sequence ID" value="NNJ26449.1"/>
    <property type="molecule type" value="Genomic_DNA"/>
</dbReference>
<evidence type="ECO:0000313" key="1">
    <source>
        <dbReference type="EMBL" id="NNJ26449.1"/>
    </source>
</evidence>
<reference evidence="1 2" key="1">
    <citation type="journal article" date="2020" name="Syst. Appl. Microbiol.">
        <title>Alienimonas chondri sp. nov., a novel planctomycete isolated from the biofilm of the red alga Chondrus crispus.</title>
        <authorList>
            <person name="Vitorino I."/>
            <person name="Albuquerque L."/>
            <person name="Wiegand S."/>
            <person name="Kallscheuer N."/>
            <person name="da Costa M.S."/>
            <person name="Lobo-da-Cunha A."/>
            <person name="Jogler C."/>
            <person name="Lage O.M."/>
        </authorList>
    </citation>
    <scope>NUCLEOTIDE SEQUENCE [LARGE SCALE GENOMIC DNA]</scope>
    <source>
        <strain evidence="1 2">LzC2</strain>
    </source>
</reference>
<name>A0ABX1VFC6_9PLAN</name>
<gene>
    <name evidence="1" type="ORF">LzC2_25340</name>
</gene>
<dbReference type="Proteomes" id="UP000609651">
    <property type="component" value="Unassembled WGS sequence"/>
</dbReference>
<evidence type="ECO:0008006" key="3">
    <source>
        <dbReference type="Google" id="ProtNLM"/>
    </source>
</evidence>
<evidence type="ECO:0000313" key="2">
    <source>
        <dbReference type="Proteomes" id="UP000609651"/>
    </source>
</evidence>
<keyword evidence="2" id="KW-1185">Reference proteome</keyword>
<comment type="caution">
    <text evidence="1">The sequence shown here is derived from an EMBL/GenBank/DDBJ whole genome shotgun (WGS) entry which is preliminary data.</text>
</comment>